<reference evidence="3" key="1">
    <citation type="journal article" date="2022" name="Toxins">
        <title>Genomic Analysis of Sphingopyxis sp. USTB-05 for Biodegrading Cyanobacterial Hepatotoxins.</title>
        <authorList>
            <person name="Liu C."/>
            <person name="Xu Q."/>
            <person name="Zhao Z."/>
            <person name="Zhang H."/>
            <person name="Liu X."/>
            <person name="Yin C."/>
            <person name="Liu Y."/>
            <person name="Yan H."/>
        </authorList>
    </citation>
    <scope>NUCLEOTIDE SEQUENCE</scope>
    <source>
        <strain evidence="3">NBD5</strain>
    </source>
</reference>
<keyword evidence="4" id="KW-1185">Reference proteome</keyword>
<dbReference type="EMBL" id="CP084931">
    <property type="protein sequence ID" value="USI74824.1"/>
    <property type="molecule type" value="Genomic_DNA"/>
</dbReference>
<feature type="domain" description="Amidohydrolase-related" evidence="2">
    <location>
        <begin position="3"/>
        <end position="270"/>
    </location>
</feature>
<dbReference type="Proteomes" id="UP001056937">
    <property type="component" value="Chromosome 2"/>
</dbReference>
<dbReference type="InterPro" id="IPR032466">
    <property type="entry name" value="Metal_Hydrolase"/>
</dbReference>
<dbReference type="SUPFAM" id="SSF51556">
    <property type="entry name" value="Metallo-dependent hydrolases"/>
    <property type="match status" value="1"/>
</dbReference>
<dbReference type="Gene3D" id="3.20.20.140">
    <property type="entry name" value="Metal-dependent hydrolases"/>
    <property type="match status" value="1"/>
</dbReference>
<evidence type="ECO:0000313" key="3">
    <source>
        <dbReference type="EMBL" id="USI74824.1"/>
    </source>
</evidence>
<sequence>MLIDAHLHLWSLGHAWHAWPTAALPRIHRDVTADEAQACLAAHGVEAAVLVQAQPSRAETDWLAGLAARLPWIAGVVGWEDLAAPDAPARIAARAADPWIKGLRPMMQDLAPDWMLQPALAPAFAAMAAHGLVLDALIRPAHLPALAELAARHPDLAIVIDHGAKPDIAGRAYAGWADDMARLAAQPQLACKLSGLVTEAAADWRTADLAEPVGHLYALFGPDRLLWGSDWPVLLLAGDYGGWLAAARALIPEPARAAVFGGTAARLYRLG</sequence>
<evidence type="ECO:0000313" key="4">
    <source>
        <dbReference type="Proteomes" id="UP001056937"/>
    </source>
</evidence>
<organism evidence="3 4">
    <name type="scientific">Sphingomonas morindae</name>
    <dbReference type="NCBI Taxonomy" id="1541170"/>
    <lineage>
        <taxon>Bacteria</taxon>
        <taxon>Pseudomonadati</taxon>
        <taxon>Pseudomonadota</taxon>
        <taxon>Alphaproteobacteria</taxon>
        <taxon>Sphingomonadales</taxon>
        <taxon>Sphingomonadaceae</taxon>
        <taxon>Sphingomonas</taxon>
    </lineage>
</organism>
<name>A0ABY4XDA3_9SPHN</name>
<gene>
    <name evidence="3" type="ORF">LHA26_18935</name>
</gene>
<dbReference type="InterPro" id="IPR006680">
    <property type="entry name" value="Amidohydro-rel"/>
</dbReference>
<dbReference type="RefSeq" id="WP_252168638.1">
    <property type="nucleotide sequence ID" value="NZ_CP084931.1"/>
</dbReference>
<dbReference type="PANTHER" id="PTHR43569:SF2">
    <property type="entry name" value="AMIDOHYDROLASE-RELATED DOMAIN-CONTAINING PROTEIN"/>
    <property type="match status" value="1"/>
</dbReference>
<evidence type="ECO:0000259" key="2">
    <source>
        <dbReference type="Pfam" id="PF04909"/>
    </source>
</evidence>
<dbReference type="PANTHER" id="PTHR43569">
    <property type="entry name" value="AMIDOHYDROLASE"/>
    <property type="match status" value="1"/>
</dbReference>
<accession>A0ABY4XDA3</accession>
<evidence type="ECO:0000256" key="1">
    <source>
        <dbReference type="ARBA" id="ARBA00038310"/>
    </source>
</evidence>
<proteinExistence type="inferred from homology"/>
<comment type="similarity">
    <text evidence="1">Belongs to the metallo-dependent hydrolases superfamily.</text>
</comment>
<dbReference type="InterPro" id="IPR052350">
    <property type="entry name" value="Metallo-dep_Lactonases"/>
</dbReference>
<protein>
    <submittedName>
        <fullName evidence="3">Amidohydrolase family protein</fullName>
    </submittedName>
</protein>
<dbReference type="Pfam" id="PF04909">
    <property type="entry name" value="Amidohydro_2"/>
    <property type="match status" value="1"/>
</dbReference>